<dbReference type="AlphaFoldDB" id="R1CEU4"/>
<dbReference type="Proteomes" id="UP000013378">
    <property type="component" value="Unassembled WGS sequence"/>
</dbReference>
<evidence type="ECO:0000313" key="2">
    <source>
        <dbReference type="Proteomes" id="UP000013378"/>
    </source>
</evidence>
<dbReference type="InterPro" id="IPR005585">
    <property type="entry name" value="DUF327"/>
</dbReference>
<name>R1CEU4_9FIRM</name>
<protein>
    <recommendedName>
        <fullName evidence="3">DUF327 domain-containing protein</fullName>
    </recommendedName>
</protein>
<dbReference type="InterPro" id="IPR024042">
    <property type="entry name" value="TM1646-like_dom_sf"/>
</dbReference>
<sequence length="145" mass="16977">MKINKVQNVNVEKIKGKENIDTDSIMFTELLTKKRDKQTLEKLNKLIEDIRSLGKDLVEKRTVDNLLRYKKMIREFKKEAMEYSLRLEKQGGFRRGGRTKILKIVKKVDEKLIQLTDEVLSKEKKGLNILKLVGEIEGLLIDIYT</sequence>
<proteinExistence type="predicted"/>
<evidence type="ECO:0008006" key="3">
    <source>
        <dbReference type="Google" id="ProtNLM"/>
    </source>
</evidence>
<dbReference type="Gene3D" id="1.20.120.490">
    <property type="entry name" value="Hypothetical protein TM1646-like domain"/>
    <property type="match status" value="1"/>
</dbReference>
<dbReference type="EMBL" id="ARZA01000111">
    <property type="protein sequence ID" value="EOD00830.1"/>
    <property type="molecule type" value="Genomic_DNA"/>
</dbReference>
<keyword evidence="2" id="KW-1185">Reference proteome</keyword>
<organism evidence="1 2">
    <name type="scientific">Caldisalinibacter kiritimatiensis</name>
    <dbReference type="NCBI Taxonomy" id="1304284"/>
    <lineage>
        <taxon>Bacteria</taxon>
        <taxon>Bacillati</taxon>
        <taxon>Bacillota</taxon>
        <taxon>Tissierellia</taxon>
        <taxon>Tissierellales</taxon>
        <taxon>Thermohalobacteraceae</taxon>
        <taxon>Caldisalinibacter</taxon>
    </lineage>
</organism>
<dbReference type="RefSeq" id="WP_006311249.1">
    <property type="nucleotide sequence ID" value="NZ_ARZA01000111.1"/>
</dbReference>
<evidence type="ECO:0000313" key="1">
    <source>
        <dbReference type="EMBL" id="EOD00830.1"/>
    </source>
</evidence>
<reference evidence="1 2" key="1">
    <citation type="journal article" date="2015" name="Geomicrobiol. J.">
        <title>Caldisalinibacter kiritimatiensis gen. nov., sp. nov., a moderately thermohalophilic thiosulfate-reducing bacterium from a hypersaline microbial mat.</title>
        <authorList>
            <person name="Ben Hania W."/>
            <person name="Joseph M."/>
            <person name="Fiebig A."/>
            <person name="Bunk B."/>
            <person name="Klenk H.-P."/>
            <person name="Fardeau M.-L."/>
            <person name="Spring S."/>
        </authorList>
    </citation>
    <scope>NUCLEOTIDE SEQUENCE [LARGE SCALE GENOMIC DNA]</scope>
    <source>
        <strain evidence="1 2">L21-TH-D2</strain>
    </source>
</reference>
<dbReference type="SUPFAM" id="SSF158397">
    <property type="entry name" value="TM1646-like"/>
    <property type="match status" value="1"/>
</dbReference>
<dbReference type="Pfam" id="PF03885">
    <property type="entry name" value="DUF327"/>
    <property type="match status" value="1"/>
</dbReference>
<dbReference type="STRING" id="1304284.L21TH_1106"/>
<gene>
    <name evidence="1" type="ORF">L21TH_1106</name>
</gene>
<dbReference type="eggNOG" id="COG1728">
    <property type="taxonomic scope" value="Bacteria"/>
</dbReference>
<comment type="caution">
    <text evidence="1">The sequence shown here is derived from an EMBL/GenBank/DDBJ whole genome shotgun (WGS) entry which is preliminary data.</text>
</comment>
<accession>R1CEU4</accession>